<gene>
    <name evidence="2" type="ORF">ACHAWO_004840</name>
</gene>
<feature type="transmembrane region" description="Helical" evidence="1">
    <location>
        <begin position="14"/>
        <end position="37"/>
    </location>
</feature>
<dbReference type="AlphaFoldDB" id="A0ABD3PQH2"/>
<organism evidence="2 3">
    <name type="scientific">Cyclotella atomus</name>
    <dbReference type="NCBI Taxonomy" id="382360"/>
    <lineage>
        <taxon>Eukaryota</taxon>
        <taxon>Sar</taxon>
        <taxon>Stramenopiles</taxon>
        <taxon>Ochrophyta</taxon>
        <taxon>Bacillariophyta</taxon>
        <taxon>Coscinodiscophyceae</taxon>
        <taxon>Thalassiosirophycidae</taxon>
        <taxon>Stephanodiscales</taxon>
        <taxon>Stephanodiscaceae</taxon>
        <taxon>Cyclotella</taxon>
    </lineage>
</organism>
<comment type="caution">
    <text evidence="2">The sequence shown here is derived from an EMBL/GenBank/DDBJ whole genome shotgun (WGS) entry which is preliminary data.</text>
</comment>
<reference evidence="2 3" key="1">
    <citation type="submission" date="2024-10" db="EMBL/GenBank/DDBJ databases">
        <title>Updated reference genomes for cyclostephanoid diatoms.</title>
        <authorList>
            <person name="Roberts W.R."/>
            <person name="Alverson A.J."/>
        </authorList>
    </citation>
    <scope>NUCLEOTIDE SEQUENCE [LARGE SCALE GENOMIC DNA]</scope>
    <source>
        <strain evidence="2 3">AJA010-31</strain>
    </source>
</reference>
<evidence type="ECO:0000313" key="2">
    <source>
        <dbReference type="EMBL" id="KAL3790083.1"/>
    </source>
</evidence>
<sequence>MGESYQGPLSPEGWFWAGHLPGVHLWIPLPGAALIALRQLSCTKHKRPYHMTHVVMIPRILYWEEWQTRFEKEMDIWFVMHCGSVWPHFAHEPLIVGISFPIFRSYPWQLSLESNKVSGIICTNYGVARGRFRRCQGAWCAECFTSRELDCFEIKMPRDFYGASLAAVEDKKRFWVARHGRDLDLSKASGLAFEALVTRAILDSFWSHASSTVASHVSEVNFMSKYGDTLGFDPMPALGPFPLYRHGGMLQALMVLMQSTEKGRKNATVQFSTARKTRATLTMLWEVSPESGLDIVLSSASQKGCYIATLCPSESRWYERFSRGVCARMGDIVNQDRAYTIEVLHALIDSYKRDWNDPDTIIIIPTKTLCSCIFLLVLCLGGMRGFEVMWTDLAALRYDLDYCEETGDLSAVSWRIVGRFEAHDGLLGCYMIPIATNKPSHESSSWSGYNVLLVACTLMDRVMAGLSRDPTAPEPAPLTIWRTFTSTTSLIDSECVVRADFCTLMDRVMTGLSRDPTAPEPAPLTIWRTFTSTTSLIDSECDVRADYGAQRSGRRFLTTDSFVLRSPKHEGIVMQPSLAC</sequence>
<keyword evidence="3" id="KW-1185">Reference proteome</keyword>
<accession>A0ABD3PQH2</accession>
<keyword evidence="1" id="KW-0812">Transmembrane</keyword>
<protein>
    <submittedName>
        <fullName evidence="2">Uncharacterized protein</fullName>
    </submittedName>
</protein>
<evidence type="ECO:0000256" key="1">
    <source>
        <dbReference type="SAM" id="Phobius"/>
    </source>
</evidence>
<keyword evidence="1" id="KW-0472">Membrane</keyword>
<evidence type="ECO:0000313" key="3">
    <source>
        <dbReference type="Proteomes" id="UP001530400"/>
    </source>
</evidence>
<name>A0ABD3PQH2_9STRA</name>
<proteinExistence type="predicted"/>
<keyword evidence="1" id="KW-1133">Transmembrane helix</keyword>
<dbReference type="Proteomes" id="UP001530400">
    <property type="component" value="Unassembled WGS sequence"/>
</dbReference>
<dbReference type="EMBL" id="JALLPJ020000511">
    <property type="protein sequence ID" value="KAL3790083.1"/>
    <property type="molecule type" value="Genomic_DNA"/>
</dbReference>